<keyword evidence="2" id="KW-1185">Reference proteome</keyword>
<accession>I5C4D3</accession>
<name>I5C4D3_9BACT</name>
<gene>
    <name evidence="1" type="ORF">A3SI_09558</name>
</gene>
<organism evidence="1 2">
    <name type="scientific">Nitritalea halalkaliphila LW7</name>
    <dbReference type="NCBI Taxonomy" id="1189621"/>
    <lineage>
        <taxon>Bacteria</taxon>
        <taxon>Pseudomonadati</taxon>
        <taxon>Bacteroidota</taxon>
        <taxon>Cytophagia</taxon>
        <taxon>Cytophagales</taxon>
        <taxon>Cyclobacteriaceae</taxon>
        <taxon>Nitritalea</taxon>
    </lineage>
</organism>
<dbReference type="AlphaFoldDB" id="I5C4D3"/>
<protein>
    <submittedName>
        <fullName evidence="1">Uncharacterized protein</fullName>
    </submittedName>
</protein>
<evidence type="ECO:0000313" key="1">
    <source>
        <dbReference type="EMBL" id="EIM76685.1"/>
    </source>
</evidence>
<dbReference type="STRING" id="1189621.A3SI_09558"/>
<dbReference type="PATRIC" id="fig|1189621.3.peg.1988"/>
<proteinExistence type="predicted"/>
<dbReference type="Proteomes" id="UP000005551">
    <property type="component" value="Unassembled WGS sequence"/>
</dbReference>
<dbReference type="EMBL" id="AJYA01000019">
    <property type="protein sequence ID" value="EIM76685.1"/>
    <property type="molecule type" value="Genomic_DNA"/>
</dbReference>
<dbReference type="RefSeq" id="WP_009054883.1">
    <property type="nucleotide sequence ID" value="NZ_AJYA01000019.1"/>
</dbReference>
<reference evidence="1 2" key="1">
    <citation type="submission" date="2012-05" db="EMBL/GenBank/DDBJ databases">
        <title>Genome sequence of Nitritalea halalkaliphila LW7.</title>
        <authorList>
            <person name="Jangir P.K."/>
            <person name="Singh A."/>
            <person name="Shivaji S."/>
            <person name="Sharma R."/>
        </authorList>
    </citation>
    <scope>NUCLEOTIDE SEQUENCE [LARGE SCALE GENOMIC DNA]</scope>
    <source>
        <strain evidence="1 2">LW7</strain>
    </source>
</reference>
<evidence type="ECO:0000313" key="2">
    <source>
        <dbReference type="Proteomes" id="UP000005551"/>
    </source>
</evidence>
<comment type="caution">
    <text evidence="1">The sequence shown here is derived from an EMBL/GenBank/DDBJ whole genome shotgun (WGS) entry which is preliminary data.</text>
</comment>
<sequence>MKTFLKIVLFLAALLLLYNLYLALHQAGPQDLVTQFEEMDRYRNENNTGPVLRIYTVKIDREDYMDMQRYGDFMPHTKYGKTIVFFFDEQMPVQVKARPDYPHIDRQLQPFCIAKYEKDGMGQVRFQLNPFEKIDLNAQK</sequence>